<dbReference type="AlphaFoldDB" id="A0A2M6WU06"/>
<evidence type="ECO:0000256" key="2">
    <source>
        <dbReference type="SAM" id="SignalP"/>
    </source>
</evidence>
<organism evidence="3 4">
    <name type="scientific">Candidatus Falkowbacteria bacterium CG10_big_fil_rev_8_21_14_0_10_37_14</name>
    <dbReference type="NCBI Taxonomy" id="1974561"/>
    <lineage>
        <taxon>Bacteria</taxon>
        <taxon>Candidatus Falkowiibacteriota</taxon>
    </lineage>
</organism>
<feature type="region of interest" description="Disordered" evidence="1">
    <location>
        <begin position="134"/>
        <end position="153"/>
    </location>
</feature>
<keyword evidence="2" id="KW-0732">Signal</keyword>
<proteinExistence type="predicted"/>
<dbReference type="Proteomes" id="UP000228533">
    <property type="component" value="Unassembled WGS sequence"/>
</dbReference>
<comment type="caution">
    <text evidence="3">The sequence shown here is derived from an EMBL/GenBank/DDBJ whole genome shotgun (WGS) entry which is preliminary data.</text>
</comment>
<evidence type="ECO:0000256" key="1">
    <source>
        <dbReference type="SAM" id="MobiDB-lite"/>
    </source>
</evidence>
<feature type="signal peptide" evidence="2">
    <location>
        <begin position="1"/>
        <end position="28"/>
    </location>
</feature>
<evidence type="ECO:0000313" key="3">
    <source>
        <dbReference type="EMBL" id="PIT96272.1"/>
    </source>
</evidence>
<name>A0A2M6WU06_9BACT</name>
<sequence length="153" mass="16098">MKKQYIIRSLTVLTILATAVGVAGAVNAAGIGGGRFNMGMHNDEDARVAPRQAWTEADKTAMSAKTEAIQSALDAGNYTAWVAAVTAWNPNCPLLTKVNADNFGKYVESNNLRKQSETILKDLGIEGMGHGFGLGGRGEGRGKGMGCQGGQQR</sequence>
<evidence type="ECO:0000313" key="4">
    <source>
        <dbReference type="Proteomes" id="UP000228533"/>
    </source>
</evidence>
<dbReference type="EMBL" id="PFAM01000008">
    <property type="protein sequence ID" value="PIT96272.1"/>
    <property type="molecule type" value="Genomic_DNA"/>
</dbReference>
<feature type="chain" id="PRO_5014688951" evidence="2">
    <location>
        <begin position="29"/>
        <end position="153"/>
    </location>
</feature>
<gene>
    <name evidence="3" type="ORF">COT94_01105</name>
</gene>
<protein>
    <submittedName>
        <fullName evidence="3">Uncharacterized protein</fullName>
    </submittedName>
</protein>
<reference evidence="4" key="1">
    <citation type="submission" date="2017-09" db="EMBL/GenBank/DDBJ databases">
        <title>Depth-based differentiation of microbial function through sediment-hosted aquifers and enrichment of novel symbionts in the deep terrestrial subsurface.</title>
        <authorList>
            <person name="Probst A.J."/>
            <person name="Ladd B."/>
            <person name="Jarett J.K."/>
            <person name="Geller-Mcgrath D.E."/>
            <person name="Sieber C.M.K."/>
            <person name="Emerson J.B."/>
            <person name="Anantharaman K."/>
            <person name="Thomas B.C."/>
            <person name="Malmstrom R."/>
            <person name="Stieglmeier M."/>
            <person name="Klingl A."/>
            <person name="Woyke T."/>
            <person name="Ryan C.M."/>
            <person name="Banfield J.F."/>
        </authorList>
    </citation>
    <scope>NUCLEOTIDE SEQUENCE [LARGE SCALE GENOMIC DNA]</scope>
</reference>
<accession>A0A2M6WU06</accession>